<dbReference type="RefSeq" id="WP_126408409.1">
    <property type="nucleotide sequence ID" value="NZ_RXNT01000006.1"/>
</dbReference>
<feature type="transmembrane region" description="Helical" evidence="2">
    <location>
        <begin position="86"/>
        <end position="104"/>
    </location>
</feature>
<evidence type="ECO:0000313" key="3">
    <source>
        <dbReference type="EMBL" id="RTR32338.1"/>
    </source>
</evidence>
<comment type="caution">
    <text evidence="3">The sequence shown here is derived from an EMBL/GenBank/DDBJ whole genome shotgun (WGS) entry which is preliminary data.</text>
</comment>
<keyword evidence="2" id="KW-0472">Membrane</keyword>
<feature type="transmembrane region" description="Helical" evidence="2">
    <location>
        <begin position="7"/>
        <end position="27"/>
    </location>
</feature>
<keyword evidence="4" id="KW-1185">Reference proteome</keyword>
<accession>A0A431WAI1</accession>
<evidence type="ECO:0000313" key="4">
    <source>
        <dbReference type="Proteomes" id="UP000271374"/>
    </source>
</evidence>
<dbReference type="AlphaFoldDB" id="A0A431WAI1"/>
<keyword evidence="2" id="KW-1133">Transmembrane helix</keyword>
<gene>
    <name evidence="3" type="ORF">EKG37_09240</name>
</gene>
<feature type="transmembrane region" description="Helical" evidence="2">
    <location>
        <begin position="33"/>
        <end position="52"/>
    </location>
</feature>
<dbReference type="Pfam" id="PF10710">
    <property type="entry name" value="DUF2512"/>
    <property type="match status" value="1"/>
</dbReference>
<reference evidence="3 4" key="1">
    <citation type="submission" date="2018-12" db="EMBL/GenBank/DDBJ databases">
        <title>Bacillus yapensis draft genome sequence.</title>
        <authorList>
            <person name="Yu L."/>
            <person name="Xu X."/>
            <person name="Tang X."/>
        </authorList>
    </citation>
    <scope>NUCLEOTIDE SEQUENCE [LARGE SCALE GENOMIC DNA]</scope>
    <source>
        <strain evidence="3 4">XXST-01</strain>
    </source>
</reference>
<dbReference type="InterPro" id="IPR019649">
    <property type="entry name" value="DUF2512"/>
</dbReference>
<organism evidence="3 4">
    <name type="scientific">Bacillus yapensis</name>
    <dbReference type="NCBI Taxonomy" id="2492960"/>
    <lineage>
        <taxon>Bacteria</taxon>
        <taxon>Bacillati</taxon>
        <taxon>Bacillota</taxon>
        <taxon>Bacilli</taxon>
        <taxon>Bacillales</taxon>
        <taxon>Bacillaceae</taxon>
        <taxon>Bacillus</taxon>
    </lineage>
</organism>
<name>A0A431WAI1_9BACI</name>
<evidence type="ECO:0000256" key="2">
    <source>
        <dbReference type="SAM" id="Phobius"/>
    </source>
</evidence>
<protein>
    <submittedName>
        <fullName evidence="3">DUF2512 family protein</fullName>
    </submittedName>
</protein>
<evidence type="ECO:0000256" key="1">
    <source>
        <dbReference type="SAM" id="MobiDB-lite"/>
    </source>
</evidence>
<proteinExistence type="predicted"/>
<feature type="transmembrane region" description="Helical" evidence="2">
    <location>
        <begin position="59"/>
        <end position="80"/>
    </location>
</feature>
<sequence length="149" mass="16809">MGNFKAIAIKFIATLAILYLILGLYYGMTFGTVFLITLILGIVAYLVGDLGVLPRTSNFVATLVDFALALLVVWLMISWLTASTTAFTMALVTAIGVAIVEYFFHKYLFNITKHTDDRNRTTRPRNLQYQTESSEEFSPELSKDHENRK</sequence>
<dbReference type="EMBL" id="RXNT01000006">
    <property type="protein sequence ID" value="RTR32338.1"/>
    <property type="molecule type" value="Genomic_DNA"/>
</dbReference>
<feature type="region of interest" description="Disordered" evidence="1">
    <location>
        <begin position="119"/>
        <end position="149"/>
    </location>
</feature>
<keyword evidence="2" id="KW-0812">Transmembrane</keyword>
<dbReference type="Proteomes" id="UP000271374">
    <property type="component" value="Unassembled WGS sequence"/>
</dbReference>
<dbReference type="OrthoDB" id="2111682at2"/>